<dbReference type="GO" id="GO:0006633">
    <property type="term" value="P:fatty acid biosynthetic process"/>
    <property type="evidence" value="ECO:0007669"/>
    <property type="project" value="TreeGrafter"/>
</dbReference>
<dbReference type="SMART" id="SM00826">
    <property type="entry name" value="PKS_DH"/>
    <property type="match status" value="1"/>
</dbReference>
<proteinExistence type="predicted"/>
<gene>
    <name evidence="5" type="ORF">VM95_37910</name>
</gene>
<evidence type="ECO:0000313" key="5">
    <source>
        <dbReference type="EMBL" id="KJS57730.1"/>
    </source>
</evidence>
<feature type="region of interest" description="C-terminal hotdog fold" evidence="3">
    <location>
        <begin position="92"/>
        <end position="197"/>
    </location>
</feature>
<keyword evidence="1" id="KW-0808">Transferase</keyword>
<feature type="domain" description="PKS/mFAS DH" evidence="4">
    <location>
        <begin position="1"/>
        <end position="197"/>
    </location>
</feature>
<keyword evidence="2" id="KW-0511">Multifunctional enzyme</keyword>
<dbReference type="RefSeq" id="WP_045706134.1">
    <property type="nucleotide sequence ID" value="NZ_JZKH01000297.1"/>
</dbReference>
<dbReference type="PANTHER" id="PTHR43775">
    <property type="entry name" value="FATTY ACID SYNTHASE"/>
    <property type="match status" value="1"/>
</dbReference>
<accession>A0A0F2T5U9</accession>
<dbReference type="InterPro" id="IPR050091">
    <property type="entry name" value="PKS_NRPS_Biosynth_Enz"/>
</dbReference>
<evidence type="ECO:0000313" key="6">
    <source>
        <dbReference type="Proteomes" id="UP000033699"/>
    </source>
</evidence>
<feature type="non-terminal residue" evidence="5">
    <location>
        <position position="197"/>
    </location>
</feature>
<dbReference type="Proteomes" id="UP000033699">
    <property type="component" value="Unassembled WGS sequence"/>
</dbReference>
<evidence type="ECO:0000256" key="1">
    <source>
        <dbReference type="ARBA" id="ARBA00022679"/>
    </source>
</evidence>
<dbReference type="AlphaFoldDB" id="A0A0F2T5U9"/>
<dbReference type="PANTHER" id="PTHR43775:SF51">
    <property type="entry name" value="INACTIVE PHENOLPHTHIOCEROL SYNTHESIS POLYKETIDE SYNTHASE TYPE I PKS1-RELATED"/>
    <property type="match status" value="1"/>
</dbReference>
<dbReference type="Pfam" id="PF14765">
    <property type="entry name" value="PS-DH"/>
    <property type="match status" value="1"/>
</dbReference>
<evidence type="ECO:0000256" key="2">
    <source>
        <dbReference type="ARBA" id="ARBA00023268"/>
    </source>
</evidence>
<dbReference type="InterPro" id="IPR020807">
    <property type="entry name" value="PKS_DH"/>
</dbReference>
<dbReference type="EMBL" id="JZKH01000297">
    <property type="protein sequence ID" value="KJS57730.1"/>
    <property type="molecule type" value="Genomic_DNA"/>
</dbReference>
<feature type="region of interest" description="N-terminal hotdog fold" evidence="3">
    <location>
        <begin position="1"/>
        <end position="78"/>
    </location>
</feature>
<dbReference type="InterPro" id="IPR049900">
    <property type="entry name" value="PKS_mFAS_DH"/>
</dbReference>
<dbReference type="Gene3D" id="3.10.129.110">
    <property type="entry name" value="Polyketide synthase dehydratase"/>
    <property type="match status" value="1"/>
</dbReference>
<name>A0A0F2T5U9_STRR3</name>
<reference evidence="5 6" key="1">
    <citation type="submission" date="2015-02" db="EMBL/GenBank/DDBJ databases">
        <authorList>
            <person name="Ju K.-S."/>
            <person name="Doroghazi J.R."/>
            <person name="Metcalf W."/>
        </authorList>
    </citation>
    <scope>NUCLEOTIDE SEQUENCE [LARGE SCALE GENOMIC DNA]</scope>
    <source>
        <strain evidence="5 6">ATCC 31215</strain>
    </source>
</reference>
<protein>
    <recommendedName>
        <fullName evidence="4">PKS/mFAS DH domain-containing protein</fullName>
    </recommendedName>
</protein>
<dbReference type="InterPro" id="IPR042104">
    <property type="entry name" value="PKS_dehydratase_sf"/>
</dbReference>
<feature type="non-terminal residue" evidence="5">
    <location>
        <position position="1"/>
    </location>
</feature>
<dbReference type="GO" id="GO:0004312">
    <property type="term" value="F:fatty acid synthase activity"/>
    <property type="evidence" value="ECO:0007669"/>
    <property type="project" value="TreeGrafter"/>
</dbReference>
<organism evidence="5 6">
    <name type="scientific">Streptomyces rubellomurinus (strain ATCC 31215)</name>
    <dbReference type="NCBI Taxonomy" id="359131"/>
    <lineage>
        <taxon>Bacteria</taxon>
        <taxon>Bacillati</taxon>
        <taxon>Actinomycetota</taxon>
        <taxon>Actinomycetes</taxon>
        <taxon>Kitasatosporales</taxon>
        <taxon>Streptomycetaceae</taxon>
        <taxon>Streptomyces</taxon>
    </lineage>
</organism>
<evidence type="ECO:0000256" key="3">
    <source>
        <dbReference type="PROSITE-ProRule" id="PRU01363"/>
    </source>
</evidence>
<keyword evidence="6" id="KW-1185">Reference proteome</keyword>
<dbReference type="Pfam" id="PF21089">
    <property type="entry name" value="PKS_DH_N"/>
    <property type="match status" value="1"/>
</dbReference>
<dbReference type="InterPro" id="IPR049551">
    <property type="entry name" value="PKS_DH_C"/>
</dbReference>
<dbReference type="PROSITE" id="PS52019">
    <property type="entry name" value="PKS_MFAS_DH"/>
    <property type="match status" value="1"/>
</dbReference>
<comment type="caution">
    <text evidence="5">The sequence shown here is derived from an EMBL/GenBank/DDBJ whole genome shotgun (WGS) entry which is preliminary data.</text>
</comment>
<sequence>GILDLVLAAGRELGAGRVEELALVEPLVLEGPVRLQITVGAPGADGRRPLAVYGRSEGVEEGWTLHASGELAEEKGESDGFDALRRWPVVGAQPVSLDGFYERFAARGLAYGPAFQGLTELFRDGSTAYGLVRLPEGLKADEFGVHPALLDAALHALVGARDEVEGDQRVFLPFEWTGVELFAAGGTELRVRVDLDA</sequence>
<dbReference type="InterPro" id="IPR049552">
    <property type="entry name" value="PKS_DH_N"/>
</dbReference>
<evidence type="ECO:0000259" key="4">
    <source>
        <dbReference type="PROSITE" id="PS52019"/>
    </source>
</evidence>
<comment type="caution">
    <text evidence="3">Lacks conserved residue(s) required for the propagation of feature annotation.</text>
</comment>